<accession>A0ABD1EUX9</accession>
<dbReference type="EMBL" id="JBDJPC010000005">
    <property type="protein sequence ID" value="KAL1502599.1"/>
    <property type="molecule type" value="Genomic_DNA"/>
</dbReference>
<comment type="caution">
    <text evidence="1">The sequence shown here is derived from an EMBL/GenBank/DDBJ whole genome shotgun (WGS) entry which is preliminary data.</text>
</comment>
<sequence>MTQRIKLNGNNHSSTIKCHLKDPALYTMTSIKMHYMKTPHSAFLLTHLDQLRGIIDEVETEIYTVFRNLLTMASLCCREALADSVAGPLCGDYGTPSISFAITTIILRTAIQRNDFSSLTTYQKVEDPVNTTQMGHLIQLNLTFPMELIRHYFQDIKCASKYREAILKNNSITQQKPPDVYLLTCQENVHYRFSLDSVAVICRDEYPNGKYNTSKKKK</sequence>
<dbReference type="Proteomes" id="UP001566132">
    <property type="component" value="Unassembled WGS sequence"/>
</dbReference>
<protein>
    <submittedName>
        <fullName evidence="1">Uncharacterized protein</fullName>
    </submittedName>
</protein>
<reference evidence="1 2" key="1">
    <citation type="submission" date="2024-05" db="EMBL/GenBank/DDBJ databases">
        <title>Genetic variation in Jamaican populations of the coffee berry borer (Hypothenemus hampei).</title>
        <authorList>
            <person name="Errbii M."/>
            <person name="Myrie A."/>
        </authorList>
    </citation>
    <scope>NUCLEOTIDE SEQUENCE [LARGE SCALE GENOMIC DNA]</scope>
    <source>
        <strain evidence="1">JA-Hopewell-2020-01-JO</strain>
        <tissue evidence="1">Whole body</tissue>
    </source>
</reference>
<name>A0ABD1EUX9_HYPHA</name>
<proteinExistence type="predicted"/>
<evidence type="ECO:0000313" key="2">
    <source>
        <dbReference type="Proteomes" id="UP001566132"/>
    </source>
</evidence>
<evidence type="ECO:0000313" key="1">
    <source>
        <dbReference type="EMBL" id="KAL1502599.1"/>
    </source>
</evidence>
<dbReference type="AlphaFoldDB" id="A0ABD1EUX9"/>
<gene>
    <name evidence="1" type="ORF">ABEB36_007720</name>
</gene>
<keyword evidence="2" id="KW-1185">Reference proteome</keyword>
<organism evidence="1 2">
    <name type="scientific">Hypothenemus hampei</name>
    <name type="common">Coffee berry borer</name>
    <dbReference type="NCBI Taxonomy" id="57062"/>
    <lineage>
        <taxon>Eukaryota</taxon>
        <taxon>Metazoa</taxon>
        <taxon>Ecdysozoa</taxon>
        <taxon>Arthropoda</taxon>
        <taxon>Hexapoda</taxon>
        <taxon>Insecta</taxon>
        <taxon>Pterygota</taxon>
        <taxon>Neoptera</taxon>
        <taxon>Endopterygota</taxon>
        <taxon>Coleoptera</taxon>
        <taxon>Polyphaga</taxon>
        <taxon>Cucujiformia</taxon>
        <taxon>Curculionidae</taxon>
        <taxon>Scolytinae</taxon>
        <taxon>Hypothenemus</taxon>
    </lineage>
</organism>